<dbReference type="PANTHER" id="PTHR10398:SF2">
    <property type="entry name" value="AFADIN"/>
    <property type="match status" value="1"/>
</dbReference>
<dbReference type="OrthoDB" id="6260541at2759"/>
<name>A0A7R9A2X8_9CRUS</name>
<evidence type="ECO:0000256" key="1">
    <source>
        <dbReference type="SAM" id="MobiDB-lite"/>
    </source>
</evidence>
<dbReference type="GO" id="GO:0050839">
    <property type="term" value="F:cell adhesion molecule binding"/>
    <property type="evidence" value="ECO:0007669"/>
    <property type="project" value="TreeGrafter"/>
</dbReference>
<feature type="compositionally biased region" description="Pro residues" evidence="1">
    <location>
        <begin position="27"/>
        <end position="45"/>
    </location>
</feature>
<dbReference type="Proteomes" id="UP000677054">
    <property type="component" value="Unassembled WGS sequence"/>
</dbReference>
<gene>
    <name evidence="2" type="ORF">DSTB1V02_LOCUS5579</name>
</gene>
<dbReference type="EMBL" id="CAJPEV010000931">
    <property type="protein sequence ID" value="CAG0889589.1"/>
    <property type="molecule type" value="Genomic_DNA"/>
</dbReference>
<dbReference type="GO" id="GO:0005912">
    <property type="term" value="C:adherens junction"/>
    <property type="evidence" value="ECO:0007669"/>
    <property type="project" value="TreeGrafter"/>
</dbReference>
<dbReference type="InterPro" id="IPR028842">
    <property type="entry name" value="Afadin"/>
</dbReference>
<feature type="compositionally biased region" description="Low complexity" evidence="1">
    <location>
        <begin position="105"/>
        <end position="121"/>
    </location>
</feature>
<accession>A0A7R9A2X8</accession>
<evidence type="ECO:0000313" key="3">
    <source>
        <dbReference type="Proteomes" id="UP000677054"/>
    </source>
</evidence>
<evidence type="ECO:0000313" key="2">
    <source>
        <dbReference type="EMBL" id="CAD7245712.1"/>
    </source>
</evidence>
<dbReference type="EMBL" id="LR900448">
    <property type="protein sequence ID" value="CAD7245712.1"/>
    <property type="molecule type" value="Genomic_DNA"/>
</dbReference>
<proteinExistence type="predicted"/>
<dbReference type="PANTHER" id="PTHR10398">
    <property type="entry name" value="AFADIN"/>
    <property type="match status" value="1"/>
</dbReference>
<feature type="region of interest" description="Disordered" evidence="1">
    <location>
        <begin position="1"/>
        <end position="199"/>
    </location>
</feature>
<sequence length="199" mass="22174">MAEEDMRRSAQVRSAPLRNGPILQMDQPPPLPKSPPPNLNTPPVQPSHHRQENLNTPVQTAHRRLENLIQEPEAQRIIFDANANQEKPPRTHPEVFLSEAETMLSSTQSPPNSSSTSGSTPGVIGAQEIYRDPRQKRLAEQQQRQQGSKGPNAPEKLTFREKMRMFALETGEAGTPRDRVKISKAQREIEGPPTSTTPS</sequence>
<protein>
    <submittedName>
        <fullName evidence="2">Uncharacterized protein</fullName>
    </submittedName>
</protein>
<keyword evidence="3" id="KW-1185">Reference proteome</keyword>
<organism evidence="2">
    <name type="scientific">Darwinula stevensoni</name>
    <dbReference type="NCBI Taxonomy" id="69355"/>
    <lineage>
        <taxon>Eukaryota</taxon>
        <taxon>Metazoa</taxon>
        <taxon>Ecdysozoa</taxon>
        <taxon>Arthropoda</taxon>
        <taxon>Crustacea</taxon>
        <taxon>Oligostraca</taxon>
        <taxon>Ostracoda</taxon>
        <taxon>Podocopa</taxon>
        <taxon>Podocopida</taxon>
        <taxon>Darwinulocopina</taxon>
        <taxon>Darwinuloidea</taxon>
        <taxon>Darwinulidae</taxon>
        <taxon>Darwinula</taxon>
    </lineage>
</organism>
<reference evidence="2" key="1">
    <citation type="submission" date="2020-11" db="EMBL/GenBank/DDBJ databases">
        <authorList>
            <person name="Tran Van P."/>
        </authorList>
    </citation>
    <scope>NUCLEOTIDE SEQUENCE</scope>
</reference>
<dbReference type="AlphaFoldDB" id="A0A7R9A2X8"/>
<feature type="compositionally biased region" description="Basic and acidic residues" evidence="1">
    <location>
        <begin position="175"/>
        <end position="190"/>
    </location>
</feature>
<feature type="compositionally biased region" description="Basic and acidic residues" evidence="1">
    <location>
        <begin position="129"/>
        <end position="139"/>
    </location>
</feature>
<dbReference type="GO" id="GO:0032880">
    <property type="term" value="P:regulation of protein localization"/>
    <property type="evidence" value="ECO:0007669"/>
    <property type="project" value="TreeGrafter"/>
</dbReference>